<dbReference type="OrthoDB" id="31453at10239"/>
<dbReference type="GeneID" id="29123882"/>
<dbReference type="KEGG" id="vg:29123882"/>
<keyword evidence="4" id="KW-1185">Reference proteome</keyword>
<sequence>MIYVGDTPLGEIYLGDSMPWGIYVGDVLHWKRDWEVGWYVAADSLDVPLWVRYVDVVLIGGGASGQTGNGANTAAGKGGNAGSWVTQRYERGVDFNGTPTLSFSIGSGGAQPANSDHAGPNSGGATTMSGIGSGLSAPGGSGTTSGQNGASPGNITFEGLNYVGGVGGTGNAGSPTAPGAAGAGGNGGIFGSRTRGAAGARGQAWYRLRSYV</sequence>
<dbReference type="Proteomes" id="UP000204189">
    <property type="component" value="Segment"/>
</dbReference>
<name>A0A142KBW3_9CAUD</name>
<accession>A0A142KBW3</accession>
<dbReference type="Pfam" id="PF21722">
    <property type="entry name" value="Gly_rich_2"/>
    <property type="match status" value="1"/>
</dbReference>
<reference evidence="4" key="1">
    <citation type="submission" date="2016-03" db="EMBL/GenBank/DDBJ databases">
        <authorList>
            <person name="Ploux O."/>
        </authorList>
    </citation>
    <scope>NUCLEOTIDE SEQUENCE [LARGE SCALE GENOMIC DNA]</scope>
</reference>
<evidence type="ECO:0000259" key="2">
    <source>
        <dbReference type="Pfam" id="PF21722"/>
    </source>
</evidence>
<dbReference type="RefSeq" id="YP_009301468.1">
    <property type="nucleotide sequence ID" value="NC_031234.1"/>
</dbReference>
<feature type="region of interest" description="Disordered" evidence="1">
    <location>
        <begin position="104"/>
        <end position="153"/>
    </location>
</feature>
<evidence type="ECO:0000256" key="1">
    <source>
        <dbReference type="SAM" id="MobiDB-lite"/>
    </source>
</evidence>
<dbReference type="EMBL" id="KU963260">
    <property type="protein sequence ID" value="AMS03596.1"/>
    <property type="molecule type" value="Genomic_DNA"/>
</dbReference>
<protein>
    <recommendedName>
        <fullName evidence="2">Glycine-rich domain-containing protein</fullName>
    </recommendedName>
</protein>
<gene>
    <name evidence="3" type="primary">27</name>
    <name evidence="3" type="ORF">SEA_EMALYN_27</name>
</gene>
<feature type="domain" description="Glycine-rich" evidence="2">
    <location>
        <begin position="45"/>
        <end position="208"/>
    </location>
</feature>
<organism evidence="3 4">
    <name type="scientific">Gordonia phage Emalyn</name>
    <dbReference type="NCBI Taxonomy" id="1821552"/>
    <lineage>
        <taxon>Viruses</taxon>
        <taxon>Duplodnaviria</taxon>
        <taxon>Heunggongvirae</taxon>
        <taxon>Uroviricota</taxon>
        <taxon>Caudoviricetes</taxon>
        <taxon>Emalynvirus</taxon>
        <taxon>Emalynvirus emalyn</taxon>
    </lineage>
</organism>
<dbReference type="InterPro" id="IPR049304">
    <property type="entry name" value="Gly_rich_dom"/>
</dbReference>
<evidence type="ECO:0000313" key="3">
    <source>
        <dbReference type="EMBL" id="AMS03596.1"/>
    </source>
</evidence>
<evidence type="ECO:0000313" key="4">
    <source>
        <dbReference type="Proteomes" id="UP000204189"/>
    </source>
</evidence>
<proteinExistence type="predicted"/>
<feature type="compositionally biased region" description="Gly residues" evidence="1">
    <location>
        <begin position="131"/>
        <end position="143"/>
    </location>
</feature>
<feature type="compositionally biased region" description="Polar residues" evidence="1">
    <location>
        <begin position="144"/>
        <end position="153"/>
    </location>
</feature>